<dbReference type="EMBL" id="KV417847">
    <property type="protein sequence ID" value="KZP05313.1"/>
    <property type="molecule type" value="Genomic_DNA"/>
</dbReference>
<sequence>MNFTSIFLIFAALSAASAAPVPIRQTVARETNASRMGRGLPPLAPLKMKRSGTTGAKRSEPSGT</sequence>
<dbReference type="OrthoDB" id="4225815at2759"/>
<feature type="non-terminal residue" evidence="3">
    <location>
        <position position="64"/>
    </location>
</feature>
<dbReference type="AlphaFoldDB" id="A0A167VS78"/>
<keyword evidence="4" id="KW-1185">Reference proteome</keyword>
<evidence type="ECO:0000313" key="4">
    <source>
        <dbReference type="Proteomes" id="UP000076532"/>
    </source>
</evidence>
<feature type="chain" id="PRO_5007893577" evidence="2">
    <location>
        <begin position="19"/>
        <end position="64"/>
    </location>
</feature>
<gene>
    <name evidence="3" type="ORF">FIBSPDRAFT_877673</name>
</gene>
<feature type="signal peptide" evidence="2">
    <location>
        <begin position="1"/>
        <end position="18"/>
    </location>
</feature>
<reference evidence="3 4" key="1">
    <citation type="journal article" date="2016" name="Mol. Biol. Evol.">
        <title>Comparative Genomics of Early-Diverging Mushroom-Forming Fungi Provides Insights into the Origins of Lignocellulose Decay Capabilities.</title>
        <authorList>
            <person name="Nagy L.G."/>
            <person name="Riley R."/>
            <person name="Tritt A."/>
            <person name="Adam C."/>
            <person name="Daum C."/>
            <person name="Floudas D."/>
            <person name="Sun H."/>
            <person name="Yadav J.S."/>
            <person name="Pangilinan J."/>
            <person name="Larsson K.H."/>
            <person name="Matsuura K."/>
            <person name="Barry K."/>
            <person name="Labutti K."/>
            <person name="Kuo R."/>
            <person name="Ohm R.A."/>
            <person name="Bhattacharya S.S."/>
            <person name="Shirouzu T."/>
            <person name="Yoshinaga Y."/>
            <person name="Martin F.M."/>
            <person name="Grigoriev I.V."/>
            <person name="Hibbett D.S."/>
        </authorList>
    </citation>
    <scope>NUCLEOTIDE SEQUENCE [LARGE SCALE GENOMIC DNA]</scope>
    <source>
        <strain evidence="3 4">CBS 109695</strain>
    </source>
</reference>
<evidence type="ECO:0000256" key="1">
    <source>
        <dbReference type="SAM" id="MobiDB-lite"/>
    </source>
</evidence>
<feature type="region of interest" description="Disordered" evidence="1">
    <location>
        <begin position="30"/>
        <end position="64"/>
    </location>
</feature>
<evidence type="ECO:0000313" key="3">
    <source>
        <dbReference type="EMBL" id="KZP05313.1"/>
    </source>
</evidence>
<proteinExistence type="predicted"/>
<protein>
    <submittedName>
        <fullName evidence="3">Uncharacterized protein</fullName>
    </submittedName>
</protein>
<evidence type="ECO:0000256" key="2">
    <source>
        <dbReference type="SAM" id="SignalP"/>
    </source>
</evidence>
<name>A0A167VS78_9AGAM</name>
<keyword evidence="2" id="KW-0732">Signal</keyword>
<organism evidence="3 4">
    <name type="scientific">Athelia psychrophila</name>
    <dbReference type="NCBI Taxonomy" id="1759441"/>
    <lineage>
        <taxon>Eukaryota</taxon>
        <taxon>Fungi</taxon>
        <taxon>Dikarya</taxon>
        <taxon>Basidiomycota</taxon>
        <taxon>Agaricomycotina</taxon>
        <taxon>Agaricomycetes</taxon>
        <taxon>Agaricomycetidae</taxon>
        <taxon>Atheliales</taxon>
        <taxon>Atheliaceae</taxon>
        <taxon>Athelia</taxon>
    </lineage>
</organism>
<accession>A0A167VS78</accession>
<dbReference type="Proteomes" id="UP000076532">
    <property type="component" value="Unassembled WGS sequence"/>
</dbReference>